<dbReference type="Proteomes" id="UP000504733">
    <property type="component" value="Segment"/>
</dbReference>
<sequence>MSKMKLTIGPLPDFKLPVKFAMPNGEDQTIIFTVRHRKTSEIHERYTSDTPMSDVEMITFLASGWNLDDEFNEENIKQLLDYYPATAIGLTSAYMKALAGQRVKTKKGGLPVLSETADRCRA</sequence>
<keyword evidence="2" id="KW-1185">Reference proteome</keyword>
<evidence type="ECO:0000313" key="1">
    <source>
        <dbReference type="EMBL" id="QJT70542.1"/>
    </source>
</evidence>
<dbReference type="Pfam" id="PF08748">
    <property type="entry name" value="Phage_TAC_4"/>
    <property type="match status" value="1"/>
</dbReference>
<evidence type="ECO:0000313" key="2">
    <source>
        <dbReference type="Proteomes" id="UP000504733"/>
    </source>
</evidence>
<protein>
    <submittedName>
        <fullName evidence="1">Major tail protein</fullName>
    </submittedName>
</protein>
<proteinExistence type="predicted"/>
<reference evidence="1 2" key="1">
    <citation type="submission" date="2020-04" db="EMBL/GenBank/DDBJ databases">
        <authorList>
            <person name="Kumar P."/>
            <person name="Meghvansi M.K."/>
            <person name="Kamboj D.V."/>
        </authorList>
    </citation>
    <scope>NUCLEOTIDE SEQUENCE [LARGE SCALE GENOMIC DNA]</scope>
</reference>
<accession>A0A6M5CDG3</accession>
<name>A0A6M5CDG3_9CAUD</name>
<dbReference type="EMBL" id="MT360681">
    <property type="protein sequence ID" value="QJT70542.1"/>
    <property type="molecule type" value="Genomic_DNA"/>
</dbReference>
<organism evidence="1 2">
    <name type="scientific">Shigella phage 2019SD1</name>
    <dbReference type="NCBI Taxonomy" id="2848074"/>
    <lineage>
        <taxon>Viruses</taxon>
        <taxon>Duplodnaviria</taxon>
        <taxon>Heunggongvirae</taxon>
        <taxon>Uroviricota</taxon>
        <taxon>Caudoviricetes</taxon>
        <taxon>Drexlerviridae</taxon>
        <taxon>Tempevirinae</taxon>
        <taxon>Hanrivervirus</taxon>
        <taxon>Hanrivervirus hv2019SD1</taxon>
    </lineage>
</organism>
<dbReference type="InterPro" id="IPR014859">
    <property type="entry name" value="Phage_TAC_4"/>
</dbReference>
<gene>
    <name evidence="1" type="ORF">SD1_13</name>
</gene>